<evidence type="ECO:0000313" key="1">
    <source>
        <dbReference type="EMBL" id="PIZ34653.1"/>
    </source>
</evidence>
<protein>
    <submittedName>
        <fullName evidence="1">Uncharacterized protein</fullName>
    </submittedName>
</protein>
<gene>
    <name evidence="1" type="ORF">COY37_11605</name>
</gene>
<dbReference type="AlphaFoldDB" id="A0A2M7T4T1"/>
<dbReference type="EMBL" id="PFNG01000272">
    <property type="protein sequence ID" value="PIZ34653.1"/>
    <property type="molecule type" value="Genomic_DNA"/>
</dbReference>
<organism evidence="1 2">
    <name type="scientific">Candidatus Aquicultor secundus</name>
    <dbReference type="NCBI Taxonomy" id="1973895"/>
    <lineage>
        <taxon>Bacteria</taxon>
        <taxon>Bacillati</taxon>
        <taxon>Actinomycetota</taxon>
        <taxon>Candidatus Aquicultoria</taxon>
        <taxon>Candidatus Aquicultorales</taxon>
        <taxon>Candidatus Aquicultoraceae</taxon>
        <taxon>Candidatus Aquicultor</taxon>
    </lineage>
</organism>
<dbReference type="Proteomes" id="UP000230956">
    <property type="component" value="Unassembled WGS sequence"/>
</dbReference>
<sequence>MGTMPMQSATATIVPTDHRRQDLMRINPRVGIRIVANTKTKMMLDVTAVFERRGLAMFATSRIATATIGIKARTVASHMVIAGVATILNKRRARNW</sequence>
<proteinExistence type="predicted"/>
<dbReference type="RefSeq" id="WP_286977657.1">
    <property type="nucleotide sequence ID" value="NZ_PFNG01000272.1"/>
</dbReference>
<name>A0A2M7T4T1_9ACTN</name>
<reference evidence="2" key="1">
    <citation type="submission" date="2017-09" db="EMBL/GenBank/DDBJ databases">
        <title>Depth-based differentiation of microbial function through sediment-hosted aquifers and enrichment of novel symbionts in the deep terrestrial subsurface.</title>
        <authorList>
            <person name="Probst A.J."/>
            <person name="Ladd B."/>
            <person name="Jarett J.K."/>
            <person name="Geller-Mcgrath D.E."/>
            <person name="Sieber C.M.K."/>
            <person name="Emerson J.B."/>
            <person name="Anantharaman K."/>
            <person name="Thomas B.C."/>
            <person name="Malmstrom R."/>
            <person name="Stieglmeier M."/>
            <person name="Klingl A."/>
            <person name="Woyke T."/>
            <person name="Ryan C.M."/>
            <person name="Banfield J.F."/>
        </authorList>
    </citation>
    <scope>NUCLEOTIDE SEQUENCE [LARGE SCALE GENOMIC DNA]</scope>
</reference>
<evidence type="ECO:0000313" key="2">
    <source>
        <dbReference type="Proteomes" id="UP000230956"/>
    </source>
</evidence>
<comment type="caution">
    <text evidence="1">The sequence shown here is derived from an EMBL/GenBank/DDBJ whole genome shotgun (WGS) entry which is preliminary data.</text>
</comment>
<accession>A0A2M7T4T1</accession>